<dbReference type="SMART" id="SM01240">
    <property type="entry name" value="IMPDH"/>
    <property type="match status" value="1"/>
</dbReference>
<dbReference type="CDD" id="cd00381">
    <property type="entry name" value="IMPDH"/>
    <property type="match status" value="1"/>
</dbReference>
<dbReference type="SUPFAM" id="SSF51412">
    <property type="entry name" value="Inosine monophosphate dehydrogenase (IMPDH)"/>
    <property type="match status" value="1"/>
</dbReference>
<feature type="region of interest" description="Disordered" evidence="4">
    <location>
        <begin position="383"/>
        <end position="420"/>
    </location>
</feature>
<evidence type="ECO:0000256" key="1">
    <source>
        <dbReference type="ARBA" id="ARBA00005502"/>
    </source>
</evidence>
<protein>
    <submittedName>
        <fullName evidence="6">IMP dehydrogenase</fullName>
    </submittedName>
</protein>
<dbReference type="RefSeq" id="WP_093117497.1">
    <property type="nucleotide sequence ID" value="NZ_FNWJ01000002.1"/>
</dbReference>
<reference evidence="7" key="1">
    <citation type="submission" date="2016-10" db="EMBL/GenBank/DDBJ databases">
        <authorList>
            <person name="Varghese N."/>
            <person name="Submissions S."/>
        </authorList>
    </citation>
    <scope>NUCLEOTIDE SEQUENCE [LARGE SCALE GENOMIC DNA]</scope>
    <source>
        <strain evidence="7">ATCC 35263</strain>
    </source>
</reference>
<feature type="compositionally biased region" description="Low complexity" evidence="4">
    <location>
        <begin position="398"/>
        <end position="420"/>
    </location>
</feature>
<dbReference type="EMBL" id="FNWJ01000002">
    <property type="protein sequence ID" value="SEH13752.1"/>
    <property type="molecule type" value="Genomic_DNA"/>
</dbReference>
<name>A0A1H6FTP3_THEAL</name>
<dbReference type="PANTHER" id="PTHR11911:SF85">
    <property type="entry name" value="INOSINE-5'-MONOPHOSPHATE DEHYDROGENASE"/>
    <property type="match status" value="1"/>
</dbReference>
<proteinExistence type="inferred from homology"/>
<sequence length="420" mass="44514">MEVEIGRGKKGRRAYGFDDIAIVPSRRTRDPDDVDITWKLGDYRFELPLLASAMDGVVSPHTAGIIGRLGGLAVLNLEGIWTRYEDADAQLERIASFPNEIATREMQRIYSEPIKEELVAQRIREIKEQGVVAAAALTPQRVRKYYEIALEAGLDILVIQGTVISAEHVSRSSEPLNLKEFIREVPVPVIVGGCASYSTALHLMRTGAVAVLVGVGPGAACTTRGVLGIGVPQATAIADVAAARSQHMLETGEYVNVIADGGMRTGGDIAKAIACGADAVMIGSPLARAYEAPGRGYHWGMATFHPTLPRGARVRVEQNGTLEQILLGPAHENDGTFNLMGSLKTSMATCGYSDLLDFQRAEVMVAPALQTEGKLLQRTQGIGMGARSAAAPAPPPSGDGVSSRPDDPATPSADPALVGD</sequence>
<gene>
    <name evidence="6" type="ORF">SAMN02745716_1299</name>
</gene>
<dbReference type="STRING" id="29539.SAMN02745716_1299"/>
<dbReference type="GO" id="GO:0003938">
    <property type="term" value="F:IMP dehydrogenase activity"/>
    <property type="evidence" value="ECO:0007669"/>
    <property type="project" value="InterPro"/>
</dbReference>
<accession>A0A1H6FTP3</accession>
<dbReference type="NCBIfam" id="TIGR01304">
    <property type="entry name" value="IMP_DH_rel_2"/>
    <property type="match status" value="1"/>
</dbReference>
<dbReference type="FunFam" id="3.20.20.70:FF:000060">
    <property type="entry name" value="IMP dehydrogenase subunit"/>
    <property type="match status" value="1"/>
</dbReference>
<evidence type="ECO:0000256" key="2">
    <source>
        <dbReference type="ARBA" id="ARBA00023002"/>
    </source>
</evidence>
<dbReference type="Pfam" id="PF00478">
    <property type="entry name" value="IMPDH"/>
    <property type="match status" value="1"/>
</dbReference>
<dbReference type="GO" id="GO:0006183">
    <property type="term" value="P:GTP biosynthetic process"/>
    <property type="evidence" value="ECO:0007669"/>
    <property type="project" value="TreeGrafter"/>
</dbReference>
<dbReference type="Gene3D" id="3.20.20.70">
    <property type="entry name" value="Aldolase class I"/>
    <property type="match status" value="1"/>
</dbReference>
<keyword evidence="3" id="KW-0520">NAD</keyword>
<dbReference type="PANTHER" id="PTHR11911">
    <property type="entry name" value="INOSINE-5-MONOPHOSPHATE DEHYDROGENASE RELATED"/>
    <property type="match status" value="1"/>
</dbReference>
<organism evidence="6 7">
    <name type="scientific">Thermoleophilum album</name>
    <dbReference type="NCBI Taxonomy" id="29539"/>
    <lineage>
        <taxon>Bacteria</taxon>
        <taxon>Bacillati</taxon>
        <taxon>Actinomycetota</taxon>
        <taxon>Thermoleophilia</taxon>
        <taxon>Thermoleophilales</taxon>
        <taxon>Thermoleophilaceae</taxon>
        <taxon>Thermoleophilum</taxon>
    </lineage>
</organism>
<dbReference type="InterPro" id="IPR013785">
    <property type="entry name" value="Aldolase_TIM"/>
</dbReference>
<keyword evidence="7" id="KW-1185">Reference proteome</keyword>
<evidence type="ECO:0000313" key="7">
    <source>
        <dbReference type="Proteomes" id="UP000222056"/>
    </source>
</evidence>
<evidence type="ECO:0000313" key="6">
    <source>
        <dbReference type="EMBL" id="SEH13752.1"/>
    </source>
</evidence>
<dbReference type="OrthoDB" id="9805398at2"/>
<dbReference type="InterPro" id="IPR005992">
    <property type="entry name" value="IMP_DH-rel2"/>
</dbReference>
<keyword evidence="2" id="KW-0560">Oxidoreductase</keyword>
<evidence type="ECO:0000256" key="3">
    <source>
        <dbReference type="ARBA" id="ARBA00023027"/>
    </source>
</evidence>
<comment type="similarity">
    <text evidence="1">Belongs to the IMPDH/GMPR family.</text>
</comment>
<dbReference type="InterPro" id="IPR001093">
    <property type="entry name" value="IMP_DH_GMPRt"/>
</dbReference>
<dbReference type="InterPro" id="IPR005990">
    <property type="entry name" value="IMP_DH"/>
</dbReference>
<evidence type="ECO:0000256" key="4">
    <source>
        <dbReference type="SAM" id="MobiDB-lite"/>
    </source>
</evidence>
<dbReference type="AlphaFoldDB" id="A0A1H6FTP3"/>
<feature type="domain" description="IMP dehydrogenase/GMP reductase" evidence="5">
    <location>
        <begin position="14"/>
        <end position="297"/>
    </location>
</feature>
<evidence type="ECO:0000259" key="5">
    <source>
        <dbReference type="Pfam" id="PF00478"/>
    </source>
</evidence>
<dbReference type="Proteomes" id="UP000222056">
    <property type="component" value="Unassembled WGS sequence"/>
</dbReference>